<evidence type="ECO:0000256" key="10">
    <source>
        <dbReference type="SAM" id="SignalP"/>
    </source>
</evidence>
<protein>
    <submittedName>
        <fullName evidence="12">Putative LRR receptor-like serine/threonine-protein kinase</fullName>
    </submittedName>
</protein>
<comment type="subcellular location">
    <subcellularLocation>
        <location evidence="1">Membrane</location>
        <topology evidence="1">Single-pass type I membrane protein</topology>
    </subcellularLocation>
</comment>
<keyword evidence="3" id="KW-0812">Transmembrane</keyword>
<feature type="signal peptide" evidence="10">
    <location>
        <begin position="1"/>
        <end position="26"/>
    </location>
</feature>
<dbReference type="Gene3D" id="3.80.10.10">
    <property type="entry name" value="Ribonuclease Inhibitor"/>
    <property type="match status" value="5"/>
</dbReference>
<dbReference type="InterPro" id="IPR001611">
    <property type="entry name" value="Leu-rich_rpt"/>
</dbReference>
<sequence length="569" mass="62927">MATRRTSTQILLLSILLLTKSNFLEAAEFNTDSRNVVCIERERKALLEFRKGLKDPSGWLSSWVGKDCCNWTSINCSNTTGNILRLDLKTIDVCSSFGQSEALNNRTCLGGMLNPSLLNLKYLSYLDMSGNNFQGIPIPEFIGLLKNLRYLDLSEASFNGEVPHSLGNLSYLEYLDLSIFGLQVGLSSLLYLDLGAMNLSKANNWFEAVNMLLSLTILYLSSCELNGLPESLTVPYPRFQIGSLYNLRTLDLSSNVINGEIKGFIDALGGCSNNTLADLDLSSNNLQGNSFSDSLPWSIGNLSSLTTLDLSFNSMNGTVLQNIGKLTRIITENHFWNLSRLYRFASSSISKSVIFNLSRDWVPSYSLSEITVSNCQLGPGFPTWLRTQVELSQLTLSVAGISDMIPVWFWNLTSSLWWVDLSDNQFRGKLPGSVSFGYNIGAWVDFRIQSLGRNNLFCGPIPSNIGQRMSKVINLDLSRNFLNGSIPGLRKLVILDLSKNNLLGDVTSSLCALPSLIFLKLSCNILSGELFSVLQNCSGLLSTDLWVSYNLFLLSYLGLRGNFLTGSIP</sequence>
<evidence type="ECO:0000256" key="8">
    <source>
        <dbReference type="ARBA" id="ARBA00023170"/>
    </source>
</evidence>
<evidence type="ECO:0000256" key="1">
    <source>
        <dbReference type="ARBA" id="ARBA00004479"/>
    </source>
</evidence>
<evidence type="ECO:0000313" key="13">
    <source>
        <dbReference type="Proteomes" id="UP000325315"/>
    </source>
</evidence>
<comment type="caution">
    <text evidence="12">The sequence shown here is derived from an EMBL/GenBank/DDBJ whole genome shotgun (WGS) entry which is preliminary data.</text>
</comment>
<feature type="chain" id="PRO_5022984440" evidence="10">
    <location>
        <begin position="27"/>
        <end position="569"/>
    </location>
</feature>
<evidence type="ECO:0000256" key="7">
    <source>
        <dbReference type="ARBA" id="ARBA00023136"/>
    </source>
</evidence>
<keyword evidence="9" id="KW-0325">Glycoprotein</keyword>
<dbReference type="Pfam" id="PF08263">
    <property type="entry name" value="LRRNT_2"/>
    <property type="match status" value="1"/>
</dbReference>
<dbReference type="GO" id="GO:0016301">
    <property type="term" value="F:kinase activity"/>
    <property type="evidence" value="ECO:0007669"/>
    <property type="project" value="UniProtKB-KW"/>
</dbReference>
<keyword evidence="6" id="KW-1133">Transmembrane helix</keyword>
<reference evidence="13" key="1">
    <citation type="journal article" date="2019" name="Plant Biotechnol. J.">
        <title>Genome sequencing of the Australian wild diploid species Gossypium australe highlights disease resistance and delayed gland morphogenesis.</title>
        <authorList>
            <person name="Cai Y."/>
            <person name="Cai X."/>
            <person name="Wang Q."/>
            <person name="Wang P."/>
            <person name="Zhang Y."/>
            <person name="Cai C."/>
            <person name="Xu Y."/>
            <person name="Wang K."/>
            <person name="Zhou Z."/>
            <person name="Wang C."/>
            <person name="Geng S."/>
            <person name="Li B."/>
            <person name="Dong Q."/>
            <person name="Hou Y."/>
            <person name="Wang H."/>
            <person name="Ai P."/>
            <person name="Liu Z."/>
            <person name="Yi F."/>
            <person name="Sun M."/>
            <person name="An G."/>
            <person name="Cheng J."/>
            <person name="Zhang Y."/>
            <person name="Shi Q."/>
            <person name="Xie Y."/>
            <person name="Shi X."/>
            <person name="Chang Y."/>
            <person name="Huang F."/>
            <person name="Chen Y."/>
            <person name="Hong S."/>
            <person name="Mi L."/>
            <person name="Sun Q."/>
            <person name="Zhang L."/>
            <person name="Zhou B."/>
            <person name="Peng R."/>
            <person name="Zhang X."/>
            <person name="Liu F."/>
        </authorList>
    </citation>
    <scope>NUCLEOTIDE SEQUENCE [LARGE SCALE GENOMIC DNA]</scope>
    <source>
        <strain evidence="13">cv. PA1801</strain>
    </source>
</reference>
<dbReference type="PANTHER" id="PTHR48063">
    <property type="entry name" value="LRR RECEPTOR-LIKE KINASE"/>
    <property type="match status" value="1"/>
</dbReference>
<accession>A0A5B6WPD0</accession>
<evidence type="ECO:0000256" key="5">
    <source>
        <dbReference type="ARBA" id="ARBA00022737"/>
    </source>
</evidence>
<keyword evidence="13" id="KW-1185">Reference proteome</keyword>
<evidence type="ECO:0000256" key="3">
    <source>
        <dbReference type="ARBA" id="ARBA00022692"/>
    </source>
</evidence>
<dbReference type="SUPFAM" id="SSF52047">
    <property type="entry name" value="RNI-like"/>
    <property type="match status" value="1"/>
</dbReference>
<dbReference type="OrthoDB" id="1907415at2759"/>
<evidence type="ECO:0000256" key="9">
    <source>
        <dbReference type="ARBA" id="ARBA00023180"/>
    </source>
</evidence>
<dbReference type="Pfam" id="PF00560">
    <property type="entry name" value="LRR_1"/>
    <property type="match status" value="4"/>
</dbReference>
<keyword evidence="2" id="KW-0433">Leucine-rich repeat</keyword>
<evidence type="ECO:0000256" key="6">
    <source>
        <dbReference type="ARBA" id="ARBA00022989"/>
    </source>
</evidence>
<dbReference type="InterPro" id="IPR032675">
    <property type="entry name" value="LRR_dom_sf"/>
</dbReference>
<dbReference type="InterPro" id="IPR046956">
    <property type="entry name" value="RLP23-like"/>
</dbReference>
<dbReference type="Proteomes" id="UP000325315">
    <property type="component" value="Unassembled WGS sequence"/>
</dbReference>
<feature type="domain" description="Leucine-rich repeat-containing N-terminal plant-type" evidence="11">
    <location>
        <begin position="41"/>
        <end position="77"/>
    </location>
</feature>
<keyword evidence="4 10" id="KW-0732">Signal</keyword>
<dbReference type="SUPFAM" id="SSF52058">
    <property type="entry name" value="L domain-like"/>
    <property type="match status" value="1"/>
</dbReference>
<proteinExistence type="predicted"/>
<dbReference type="PANTHER" id="PTHR48063:SF90">
    <property type="entry name" value="OS11G0565920 PROTEIN"/>
    <property type="match status" value="1"/>
</dbReference>
<keyword evidence="5" id="KW-0677">Repeat</keyword>
<evidence type="ECO:0000256" key="2">
    <source>
        <dbReference type="ARBA" id="ARBA00022614"/>
    </source>
</evidence>
<keyword evidence="8 12" id="KW-0675">Receptor</keyword>
<dbReference type="AlphaFoldDB" id="A0A5B6WPD0"/>
<dbReference type="InterPro" id="IPR013210">
    <property type="entry name" value="LRR_N_plant-typ"/>
</dbReference>
<name>A0A5B6WPD0_9ROSI</name>
<dbReference type="PRINTS" id="PR00019">
    <property type="entry name" value="LEURICHRPT"/>
</dbReference>
<evidence type="ECO:0000313" key="12">
    <source>
        <dbReference type="EMBL" id="KAA3483253.1"/>
    </source>
</evidence>
<gene>
    <name evidence="12" type="ORF">EPI10_005442</name>
</gene>
<keyword evidence="12" id="KW-0808">Transferase</keyword>
<dbReference type="GO" id="GO:0016020">
    <property type="term" value="C:membrane"/>
    <property type="evidence" value="ECO:0007669"/>
    <property type="project" value="UniProtKB-SubCell"/>
</dbReference>
<keyword evidence="12" id="KW-0418">Kinase</keyword>
<organism evidence="12 13">
    <name type="scientific">Gossypium australe</name>
    <dbReference type="NCBI Taxonomy" id="47621"/>
    <lineage>
        <taxon>Eukaryota</taxon>
        <taxon>Viridiplantae</taxon>
        <taxon>Streptophyta</taxon>
        <taxon>Embryophyta</taxon>
        <taxon>Tracheophyta</taxon>
        <taxon>Spermatophyta</taxon>
        <taxon>Magnoliopsida</taxon>
        <taxon>eudicotyledons</taxon>
        <taxon>Gunneridae</taxon>
        <taxon>Pentapetalae</taxon>
        <taxon>rosids</taxon>
        <taxon>malvids</taxon>
        <taxon>Malvales</taxon>
        <taxon>Malvaceae</taxon>
        <taxon>Malvoideae</taxon>
        <taxon>Gossypium</taxon>
    </lineage>
</organism>
<evidence type="ECO:0000256" key="4">
    <source>
        <dbReference type="ARBA" id="ARBA00022729"/>
    </source>
</evidence>
<keyword evidence="7" id="KW-0472">Membrane</keyword>
<evidence type="ECO:0000259" key="11">
    <source>
        <dbReference type="Pfam" id="PF08263"/>
    </source>
</evidence>
<dbReference type="EMBL" id="SMMG02000002">
    <property type="protein sequence ID" value="KAA3483253.1"/>
    <property type="molecule type" value="Genomic_DNA"/>
</dbReference>